<dbReference type="RefSeq" id="WP_091813952.1">
    <property type="nucleotide sequence ID" value="NZ_FOCW01000001.1"/>
</dbReference>
<protein>
    <submittedName>
        <fullName evidence="2">Uncharacterized protein</fullName>
    </submittedName>
</protein>
<evidence type="ECO:0000313" key="2">
    <source>
        <dbReference type="EMBL" id="SEN19996.1"/>
    </source>
</evidence>
<dbReference type="Proteomes" id="UP000199531">
    <property type="component" value="Unassembled WGS sequence"/>
</dbReference>
<accession>A0A1H8EKS5</accession>
<name>A0A1H8EKS5_9BURK</name>
<keyword evidence="1" id="KW-0472">Membrane</keyword>
<evidence type="ECO:0000313" key="3">
    <source>
        <dbReference type="Proteomes" id="UP000199531"/>
    </source>
</evidence>
<organism evidence="2 3">
    <name type="scientific">Brachymonas denitrificans DSM 15123</name>
    <dbReference type="NCBI Taxonomy" id="1121117"/>
    <lineage>
        <taxon>Bacteria</taxon>
        <taxon>Pseudomonadati</taxon>
        <taxon>Pseudomonadota</taxon>
        <taxon>Betaproteobacteria</taxon>
        <taxon>Burkholderiales</taxon>
        <taxon>Comamonadaceae</taxon>
        <taxon>Brachymonas</taxon>
    </lineage>
</organism>
<gene>
    <name evidence="2" type="ORF">SAMN02745977_00726</name>
</gene>
<keyword evidence="3" id="KW-1185">Reference proteome</keyword>
<feature type="transmembrane region" description="Helical" evidence="1">
    <location>
        <begin position="20"/>
        <end position="38"/>
    </location>
</feature>
<sequence length="104" mass="11474">MSETSRPLPEGPEPNPTPWWRATLIATFLWLCVAYLIGNKCGGMGLIGPCKMIMYESPITAYAGIAWVAVAIFFIPVLALVALVKTYQRAVRPLPPERLENPES</sequence>
<keyword evidence="1" id="KW-0812">Transmembrane</keyword>
<dbReference type="EMBL" id="FOCW01000001">
    <property type="protein sequence ID" value="SEN19996.1"/>
    <property type="molecule type" value="Genomic_DNA"/>
</dbReference>
<evidence type="ECO:0000256" key="1">
    <source>
        <dbReference type="SAM" id="Phobius"/>
    </source>
</evidence>
<dbReference type="STRING" id="1121117.SAMN02745977_00726"/>
<feature type="transmembrane region" description="Helical" evidence="1">
    <location>
        <begin position="59"/>
        <end position="84"/>
    </location>
</feature>
<keyword evidence="1" id="KW-1133">Transmembrane helix</keyword>
<proteinExistence type="predicted"/>
<reference evidence="2 3" key="1">
    <citation type="submission" date="2016-10" db="EMBL/GenBank/DDBJ databases">
        <authorList>
            <person name="de Groot N.N."/>
        </authorList>
    </citation>
    <scope>NUCLEOTIDE SEQUENCE [LARGE SCALE GENOMIC DNA]</scope>
    <source>
        <strain evidence="2 3">DSM 15123</strain>
    </source>
</reference>
<dbReference type="AlphaFoldDB" id="A0A1H8EKS5"/>